<dbReference type="Proteomes" id="UP000499080">
    <property type="component" value="Unassembled WGS sequence"/>
</dbReference>
<proteinExistence type="predicted"/>
<name>A0A4Y2JK81_ARAVE</name>
<evidence type="ECO:0000313" key="2">
    <source>
        <dbReference type="EMBL" id="GBM89878.1"/>
    </source>
</evidence>
<gene>
    <name evidence="2" type="ORF">AVEN_111826_1</name>
</gene>
<protein>
    <submittedName>
        <fullName evidence="2">Uncharacterized protein</fullName>
    </submittedName>
</protein>
<evidence type="ECO:0000313" key="3">
    <source>
        <dbReference type="Proteomes" id="UP000499080"/>
    </source>
</evidence>
<dbReference type="EMBL" id="BGPR01003580">
    <property type="protein sequence ID" value="GBM89878.1"/>
    <property type="molecule type" value="Genomic_DNA"/>
</dbReference>
<keyword evidence="3" id="KW-1185">Reference proteome</keyword>
<comment type="caution">
    <text evidence="2">The sequence shown here is derived from an EMBL/GenBank/DDBJ whole genome shotgun (WGS) entry which is preliminary data.</text>
</comment>
<feature type="compositionally biased region" description="Polar residues" evidence="1">
    <location>
        <begin position="83"/>
        <end position="93"/>
    </location>
</feature>
<dbReference type="AlphaFoldDB" id="A0A4Y2JK81"/>
<sequence length="93" mass="10540">MTQERTGFLGDLLLLDLRQPAYPLGCKALTRTAGEGESPQPPEDAEHPAPRQHLFLFKKGTKTPIGCESNKYNNQQKSHKQNYKNIEQYNTPN</sequence>
<accession>A0A4Y2JK81</accession>
<reference evidence="2 3" key="1">
    <citation type="journal article" date="2019" name="Sci. Rep.">
        <title>Orb-weaving spider Araneus ventricosus genome elucidates the spidroin gene catalogue.</title>
        <authorList>
            <person name="Kono N."/>
            <person name="Nakamura H."/>
            <person name="Ohtoshi R."/>
            <person name="Moran D.A.P."/>
            <person name="Shinohara A."/>
            <person name="Yoshida Y."/>
            <person name="Fujiwara M."/>
            <person name="Mori M."/>
            <person name="Tomita M."/>
            <person name="Arakawa K."/>
        </authorList>
    </citation>
    <scope>NUCLEOTIDE SEQUENCE [LARGE SCALE GENOMIC DNA]</scope>
</reference>
<evidence type="ECO:0000256" key="1">
    <source>
        <dbReference type="SAM" id="MobiDB-lite"/>
    </source>
</evidence>
<organism evidence="2 3">
    <name type="scientific">Araneus ventricosus</name>
    <name type="common">Orbweaver spider</name>
    <name type="synonym">Epeira ventricosa</name>
    <dbReference type="NCBI Taxonomy" id="182803"/>
    <lineage>
        <taxon>Eukaryota</taxon>
        <taxon>Metazoa</taxon>
        <taxon>Ecdysozoa</taxon>
        <taxon>Arthropoda</taxon>
        <taxon>Chelicerata</taxon>
        <taxon>Arachnida</taxon>
        <taxon>Araneae</taxon>
        <taxon>Araneomorphae</taxon>
        <taxon>Entelegynae</taxon>
        <taxon>Araneoidea</taxon>
        <taxon>Araneidae</taxon>
        <taxon>Araneus</taxon>
    </lineage>
</organism>
<feature type="region of interest" description="Disordered" evidence="1">
    <location>
        <begin position="28"/>
        <end position="93"/>
    </location>
</feature>